<evidence type="ECO:0000256" key="6">
    <source>
        <dbReference type="PIRSR" id="PIRSR602401-1"/>
    </source>
</evidence>
<keyword evidence="4" id="KW-0560">Oxidoreductase</keyword>
<evidence type="ECO:0000256" key="1">
    <source>
        <dbReference type="ARBA" id="ARBA00010617"/>
    </source>
</evidence>
<feature type="binding site" description="axial binding residue" evidence="6">
    <location>
        <position position="362"/>
    </location>
    <ligand>
        <name>heme</name>
        <dbReference type="ChEBI" id="CHEBI:30413"/>
    </ligand>
    <ligandPart>
        <name>Fe</name>
        <dbReference type="ChEBI" id="CHEBI:18248"/>
    </ligandPart>
</feature>
<accession>A0A243WE73</accession>
<dbReference type="Proteomes" id="UP000194873">
    <property type="component" value="Unassembled WGS sequence"/>
</dbReference>
<dbReference type="SUPFAM" id="SSF48264">
    <property type="entry name" value="Cytochrome P450"/>
    <property type="match status" value="1"/>
</dbReference>
<dbReference type="GO" id="GO:0016705">
    <property type="term" value="F:oxidoreductase activity, acting on paired donors, with incorporation or reduction of molecular oxygen"/>
    <property type="evidence" value="ECO:0007669"/>
    <property type="project" value="InterPro"/>
</dbReference>
<dbReference type="AlphaFoldDB" id="A0A243WE73"/>
<organism evidence="7 8">
    <name type="scientific">Hymenobacter crusticola</name>
    <dbReference type="NCBI Taxonomy" id="1770526"/>
    <lineage>
        <taxon>Bacteria</taxon>
        <taxon>Pseudomonadati</taxon>
        <taxon>Bacteroidota</taxon>
        <taxon>Cytophagia</taxon>
        <taxon>Cytophagales</taxon>
        <taxon>Hymenobacteraceae</taxon>
        <taxon>Hymenobacter</taxon>
    </lineage>
</organism>
<dbReference type="GO" id="GO:0020037">
    <property type="term" value="F:heme binding"/>
    <property type="evidence" value="ECO:0007669"/>
    <property type="project" value="InterPro"/>
</dbReference>
<dbReference type="InterPro" id="IPR050705">
    <property type="entry name" value="Cytochrome_P450_3A"/>
</dbReference>
<sequence>MNSIPRDKSLDSTLAVVREGFPFIYKRSQRYQSDIFEIRLLGMKTICLHGQEGTKLFYDTERFMRTGAIPRRIQTTLMGLHGIQTLDGEKHHQRKALFMSVMTPGSLHKLMEYMAADWRYSIKQWANQEQVVLFPEVQELLCRAACTWAGVPLEEQDVTRRTRDFRLMVDAFGGVGPRHWRGKRARSRAEKWIQGIIKQIREEKLHVPEESAAYRMAWHREPDGKLMSLEMAAIELINIIRPITAIGWYITFAALALHEHPESRARLRAGDEEYLEWFMHEVRRYYPFAPFLGNIVRKDFEWHGYQFPKGRLVLLDVYGTNRDARQWHQPESFRPERFRSWNGSAYNFIPQGGGDYSFGHRCAGEWLTIETVKLAVTYLTRGMTYDVPPQDLRFPLDRMPTLPKSGFIIENVRSANKVDAVPSLLGCPFHRQMA</sequence>
<dbReference type="RefSeq" id="WP_086593846.1">
    <property type="nucleotide sequence ID" value="NZ_MTSE01000004.1"/>
</dbReference>
<comment type="cofactor">
    <cofactor evidence="6">
        <name>heme</name>
        <dbReference type="ChEBI" id="CHEBI:30413"/>
    </cofactor>
</comment>
<name>A0A243WE73_9BACT</name>
<dbReference type="Gene3D" id="1.10.630.10">
    <property type="entry name" value="Cytochrome P450"/>
    <property type="match status" value="1"/>
</dbReference>
<dbReference type="PANTHER" id="PTHR24302:SF15">
    <property type="entry name" value="FATTY-ACID PEROXYGENASE"/>
    <property type="match status" value="1"/>
</dbReference>
<proteinExistence type="inferred from homology"/>
<dbReference type="InterPro" id="IPR001128">
    <property type="entry name" value="Cyt_P450"/>
</dbReference>
<dbReference type="GO" id="GO:0005506">
    <property type="term" value="F:iron ion binding"/>
    <property type="evidence" value="ECO:0007669"/>
    <property type="project" value="InterPro"/>
</dbReference>
<comment type="caution">
    <text evidence="7">The sequence shown here is derived from an EMBL/GenBank/DDBJ whole genome shotgun (WGS) entry which is preliminary data.</text>
</comment>
<dbReference type="Pfam" id="PF00067">
    <property type="entry name" value="p450"/>
    <property type="match status" value="1"/>
</dbReference>
<evidence type="ECO:0000313" key="7">
    <source>
        <dbReference type="EMBL" id="OUJ74003.1"/>
    </source>
</evidence>
<keyword evidence="8" id="KW-1185">Reference proteome</keyword>
<evidence type="ECO:0000256" key="4">
    <source>
        <dbReference type="ARBA" id="ARBA00023002"/>
    </source>
</evidence>
<dbReference type="GO" id="GO:0004497">
    <property type="term" value="F:monooxygenase activity"/>
    <property type="evidence" value="ECO:0007669"/>
    <property type="project" value="InterPro"/>
</dbReference>
<protein>
    <submittedName>
        <fullName evidence="7">Cytochrome</fullName>
    </submittedName>
</protein>
<keyword evidence="5 6" id="KW-0408">Iron</keyword>
<dbReference type="PRINTS" id="PR00463">
    <property type="entry name" value="EP450I"/>
</dbReference>
<evidence type="ECO:0000256" key="5">
    <source>
        <dbReference type="ARBA" id="ARBA00023004"/>
    </source>
</evidence>
<dbReference type="EMBL" id="MTSE01000004">
    <property type="protein sequence ID" value="OUJ74003.1"/>
    <property type="molecule type" value="Genomic_DNA"/>
</dbReference>
<reference evidence="7 8" key="1">
    <citation type="submission" date="2017-01" db="EMBL/GenBank/DDBJ databases">
        <title>A new Hymenobacter.</title>
        <authorList>
            <person name="Liang Y."/>
            <person name="Feng F."/>
        </authorList>
    </citation>
    <scope>NUCLEOTIDE SEQUENCE [LARGE SCALE GENOMIC DNA]</scope>
    <source>
        <strain evidence="7">MIMBbqt21</strain>
    </source>
</reference>
<dbReference type="OrthoDB" id="9764248at2"/>
<evidence type="ECO:0000256" key="2">
    <source>
        <dbReference type="ARBA" id="ARBA00022617"/>
    </source>
</evidence>
<keyword evidence="3 6" id="KW-0479">Metal-binding</keyword>
<comment type="similarity">
    <text evidence="1">Belongs to the cytochrome P450 family.</text>
</comment>
<gene>
    <name evidence="7" type="ORF">BXP70_09610</name>
</gene>
<evidence type="ECO:0000313" key="8">
    <source>
        <dbReference type="Proteomes" id="UP000194873"/>
    </source>
</evidence>
<dbReference type="InterPro" id="IPR002401">
    <property type="entry name" value="Cyt_P450_E_grp-I"/>
</dbReference>
<dbReference type="InterPro" id="IPR036396">
    <property type="entry name" value="Cyt_P450_sf"/>
</dbReference>
<dbReference type="PANTHER" id="PTHR24302">
    <property type="entry name" value="CYTOCHROME P450 FAMILY 3"/>
    <property type="match status" value="1"/>
</dbReference>
<dbReference type="CDD" id="cd11067">
    <property type="entry name" value="CYP152"/>
    <property type="match status" value="1"/>
</dbReference>
<evidence type="ECO:0000256" key="3">
    <source>
        <dbReference type="ARBA" id="ARBA00022723"/>
    </source>
</evidence>
<keyword evidence="2 6" id="KW-0349">Heme</keyword>